<name>A0ABT3M589_9LEPT</name>
<gene>
    <name evidence="1" type="ORF">ND855_05425</name>
</gene>
<proteinExistence type="predicted"/>
<dbReference type="Proteomes" id="UP001208794">
    <property type="component" value="Unassembled WGS sequence"/>
</dbReference>
<comment type="caution">
    <text evidence="1">The sequence shown here is derived from an EMBL/GenBank/DDBJ whole genome shotgun (WGS) entry which is preliminary data.</text>
</comment>
<protein>
    <submittedName>
        <fullName evidence="1">Uncharacterized protein</fullName>
    </submittedName>
</protein>
<sequence length="300" mass="35407">MRYSLNNKDLEIFNYPKILDVIESFEKDIERLQEFLLKKEFTETSDIFLNDYFLGKTKITKIAYFIKSEVANQLSSIFSSTNHENLILKISDHKIRYGRIRMEVVGSKIFKNITNILNSIFFPNFEEINKNRLTYDEYDLLLLDLRKLIQYITILKTEIFDFYINNTDQILSSSNNIDFEAEKYILNGLDFVKKILEQKNISEKYSKFLNQKLLEIEQELSIPKQQRSTSKIRNYIVEIMLVIASLTSFVADAKPAFENLKEALSIINQETVKNIQNDVKNEEKEKKENTNIEIQNFPII</sequence>
<evidence type="ECO:0000313" key="1">
    <source>
        <dbReference type="EMBL" id="MCW7503557.1"/>
    </source>
</evidence>
<keyword evidence="2" id="KW-1185">Reference proteome</keyword>
<dbReference type="EMBL" id="JAMQPR010000001">
    <property type="protein sequence ID" value="MCW7503557.1"/>
    <property type="molecule type" value="Genomic_DNA"/>
</dbReference>
<organism evidence="1 2">
    <name type="scientific">Leptospira paudalimensis</name>
    <dbReference type="NCBI Taxonomy" id="2950024"/>
    <lineage>
        <taxon>Bacteria</taxon>
        <taxon>Pseudomonadati</taxon>
        <taxon>Spirochaetota</taxon>
        <taxon>Spirochaetia</taxon>
        <taxon>Leptospirales</taxon>
        <taxon>Leptospiraceae</taxon>
        <taxon>Leptospira</taxon>
    </lineage>
</organism>
<dbReference type="RefSeq" id="WP_265357518.1">
    <property type="nucleotide sequence ID" value="NZ_JAMQPR010000001.1"/>
</dbReference>
<reference evidence="1 2" key="1">
    <citation type="submission" date="2022-06" db="EMBL/GenBank/DDBJ databases">
        <title>Leptospira isolates from biofilms formed at urban environments.</title>
        <authorList>
            <person name="Ribeiro P.S."/>
            <person name="Sousa T."/>
            <person name="Carvalho N."/>
            <person name="Aburjaile F."/>
            <person name="Neves F."/>
            <person name="Oliveira D."/>
            <person name="Blanco L."/>
            <person name="Lima J."/>
            <person name="Costa F."/>
            <person name="Brenig B."/>
            <person name="Soares S."/>
            <person name="Ramos R."/>
            <person name="Goes-Neto A."/>
            <person name="Matiuzzi M."/>
            <person name="Azevedo V."/>
            <person name="Ristow P."/>
        </authorList>
    </citation>
    <scope>NUCLEOTIDE SEQUENCE [LARGE SCALE GENOMIC DNA]</scope>
    <source>
        <strain evidence="1 2">VSF14</strain>
    </source>
</reference>
<accession>A0ABT3M589</accession>
<evidence type="ECO:0000313" key="2">
    <source>
        <dbReference type="Proteomes" id="UP001208794"/>
    </source>
</evidence>